<proteinExistence type="predicted"/>
<name>A0AAW9MN76_9FIRM</name>
<dbReference type="GO" id="GO:0019251">
    <property type="term" value="P:anaerobic cobalamin biosynthetic process"/>
    <property type="evidence" value="ECO:0007669"/>
    <property type="project" value="InterPro"/>
</dbReference>
<feature type="binding site" evidence="2">
    <location>
        <position position="139"/>
    </location>
    <ligand>
        <name>Co(2+)</name>
        <dbReference type="ChEBI" id="CHEBI:48828"/>
    </ligand>
</feature>
<dbReference type="GO" id="GO:0046872">
    <property type="term" value="F:metal ion binding"/>
    <property type="evidence" value="ECO:0007669"/>
    <property type="project" value="UniProtKB-KW"/>
</dbReference>
<dbReference type="AlphaFoldDB" id="A0AAW9MN76"/>
<keyword evidence="4" id="KW-1185">Reference proteome</keyword>
<dbReference type="GO" id="GO:0016852">
    <property type="term" value="F:sirohydrochlorin cobaltochelatase activity"/>
    <property type="evidence" value="ECO:0007669"/>
    <property type="project" value="InterPro"/>
</dbReference>
<feature type="binding site" evidence="2">
    <location>
        <position position="169"/>
    </location>
    <ligand>
        <name>Co(2+)</name>
        <dbReference type="ChEBI" id="CHEBI:48828"/>
    </ligand>
</feature>
<keyword evidence="2" id="KW-0170">Cobalt</keyword>
<dbReference type="Gene3D" id="3.40.50.1400">
    <property type="match status" value="2"/>
</dbReference>
<evidence type="ECO:0000313" key="4">
    <source>
        <dbReference type="Proteomes" id="UP001357733"/>
    </source>
</evidence>
<evidence type="ECO:0000256" key="2">
    <source>
        <dbReference type="PIRSR" id="PIRSR033579-3"/>
    </source>
</evidence>
<accession>A0AAW9MN76</accession>
<organism evidence="3 4">
    <name type="scientific">Citroniella saccharovorans</name>
    <dbReference type="NCBI Taxonomy" id="2053367"/>
    <lineage>
        <taxon>Bacteria</taxon>
        <taxon>Bacillati</taxon>
        <taxon>Bacillota</taxon>
        <taxon>Tissierellia</taxon>
        <taxon>Tissierellales</taxon>
        <taxon>Peptoniphilaceae</taxon>
        <taxon>Citroniella</taxon>
    </lineage>
</organism>
<protein>
    <submittedName>
        <fullName evidence="3">Sirohydrochlorin cobaltochelatase</fullName>
    </submittedName>
</protein>
<dbReference type="RefSeq" id="WP_324619096.1">
    <property type="nucleotide sequence ID" value="NZ_JAYKOT010000003.1"/>
</dbReference>
<dbReference type="SUPFAM" id="SSF53800">
    <property type="entry name" value="Chelatase"/>
    <property type="match status" value="1"/>
</dbReference>
<gene>
    <name evidence="3" type="ORF">VLK81_02950</name>
</gene>
<comment type="caution">
    <text evidence="3">The sequence shown here is derived from an EMBL/GenBank/DDBJ whole genome shotgun (WGS) entry which is preliminary data.</text>
</comment>
<evidence type="ECO:0000313" key="3">
    <source>
        <dbReference type="EMBL" id="MEB3428993.1"/>
    </source>
</evidence>
<sequence length="250" mass="28775">MDKAIIVQSFGTSHEDAYEKSFKSLVLELKNRFPDYEIVEAFSSEMVRKIVEKKGEFYPNTKIALENLYKKGIKDIRIFALYVIEGFEYEGVERVSKSFDSNIKISRALIHGDLNINSFSEEIMEALHYDTDALVLMGHGSRHSRDKDYELLNDSFSHHGECAFLASLEGDYGIFELIDELKKKNIKKVTLAPFLLVAGDHAKNDMASDDKDSWKSILEENGFDVKIDLKGLLEREKIKNIFFERLEEIL</sequence>
<dbReference type="CDD" id="cd03413">
    <property type="entry name" value="CbiK_C"/>
    <property type="match status" value="1"/>
</dbReference>
<dbReference type="Proteomes" id="UP001357733">
    <property type="component" value="Unassembled WGS sequence"/>
</dbReference>
<dbReference type="PIRSF" id="PIRSF033579">
    <property type="entry name" value="Anaer_Co_chel"/>
    <property type="match status" value="1"/>
</dbReference>
<feature type="binding site" evidence="2">
    <location>
        <position position="201"/>
    </location>
    <ligand>
        <name>Co(2+)</name>
        <dbReference type="ChEBI" id="CHEBI:48828"/>
    </ligand>
</feature>
<feature type="active site" description="Proton acceptor" evidence="1">
    <location>
        <position position="139"/>
    </location>
</feature>
<reference evidence="3 4" key="1">
    <citation type="submission" date="2024-01" db="EMBL/GenBank/DDBJ databases">
        <title>Complete genome sequence of Citroniella saccharovorans strain M6.X9, isolated from human fecal sample.</title>
        <authorList>
            <person name="Cheng G."/>
            <person name="Westerholm M."/>
            <person name="Schnurer A."/>
        </authorList>
    </citation>
    <scope>NUCLEOTIDE SEQUENCE [LARGE SCALE GENOMIC DNA]</scope>
    <source>
        <strain evidence="3 4">DSM 29873</strain>
    </source>
</reference>
<keyword evidence="2" id="KW-0479">Metal-binding</keyword>
<dbReference type="EMBL" id="JAYKOT010000003">
    <property type="protein sequence ID" value="MEB3428993.1"/>
    <property type="molecule type" value="Genomic_DNA"/>
</dbReference>
<dbReference type="InterPro" id="IPR010388">
    <property type="entry name" value="Anaerobic_Co-chelatase"/>
</dbReference>
<dbReference type="Pfam" id="PF06180">
    <property type="entry name" value="CbiK"/>
    <property type="match status" value="1"/>
</dbReference>
<evidence type="ECO:0000256" key="1">
    <source>
        <dbReference type="PIRSR" id="PIRSR033579-1"/>
    </source>
</evidence>